<dbReference type="Pfam" id="PF04773">
    <property type="entry name" value="FecR"/>
    <property type="match status" value="1"/>
</dbReference>
<proteinExistence type="predicted"/>
<accession>A0A420FJQ8</accession>
<dbReference type="AlphaFoldDB" id="A0A420FJQ8"/>
<dbReference type="Pfam" id="PF16344">
    <property type="entry name" value="FecR_C"/>
    <property type="match status" value="1"/>
</dbReference>
<gene>
    <name evidence="3" type="ORF">BCY89_13230</name>
</gene>
<dbReference type="RefSeq" id="WP_120335466.1">
    <property type="nucleotide sequence ID" value="NZ_CP070350.1"/>
</dbReference>
<dbReference type="InterPro" id="IPR012373">
    <property type="entry name" value="Ferrdict_sens_TM"/>
</dbReference>
<organism evidence="3 4">
    <name type="scientific">Sphingobacterium siyangense</name>
    <dbReference type="NCBI Taxonomy" id="459529"/>
    <lineage>
        <taxon>Bacteria</taxon>
        <taxon>Pseudomonadati</taxon>
        <taxon>Bacteroidota</taxon>
        <taxon>Sphingobacteriia</taxon>
        <taxon>Sphingobacteriales</taxon>
        <taxon>Sphingobacteriaceae</taxon>
        <taxon>Sphingobacterium</taxon>
    </lineage>
</organism>
<dbReference type="Gene3D" id="3.55.50.30">
    <property type="match status" value="1"/>
</dbReference>
<dbReference type="EMBL" id="MCAQ01000026">
    <property type="protein sequence ID" value="RKF33189.1"/>
    <property type="molecule type" value="Genomic_DNA"/>
</dbReference>
<feature type="domain" description="Protein FecR C-terminal" evidence="2">
    <location>
        <begin position="276"/>
        <end position="334"/>
    </location>
</feature>
<protein>
    <submittedName>
        <fullName evidence="3">Uncharacterized protein</fullName>
    </submittedName>
</protein>
<feature type="domain" description="FecR protein" evidence="1">
    <location>
        <begin position="131"/>
        <end position="220"/>
    </location>
</feature>
<dbReference type="GO" id="GO:0016989">
    <property type="term" value="F:sigma factor antagonist activity"/>
    <property type="evidence" value="ECO:0007669"/>
    <property type="project" value="TreeGrafter"/>
</dbReference>
<evidence type="ECO:0000313" key="4">
    <source>
        <dbReference type="Proteomes" id="UP000286402"/>
    </source>
</evidence>
<dbReference type="PANTHER" id="PTHR30273">
    <property type="entry name" value="PERIPLASMIC SIGNAL SENSOR AND SIGMA FACTOR ACTIVATOR FECR-RELATED"/>
    <property type="match status" value="1"/>
</dbReference>
<comment type="caution">
    <text evidence="3">The sequence shown here is derived from an EMBL/GenBank/DDBJ whole genome shotgun (WGS) entry which is preliminary data.</text>
</comment>
<dbReference type="Proteomes" id="UP000286402">
    <property type="component" value="Unassembled WGS sequence"/>
</dbReference>
<dbReference type="Gene3D" id="2.60.120.1440">
    <property type="match status" value="1"/>
</dbReference>
<name>A0A420FJQ8_9SPHI</name>
<evidence type="ECO:0000259" key="2">
    <source>
        <dbReference type="Pfam" id="PF16344"/>
    </source>
</evidence>
<dbReference type="PANTHER" id="PTHR30273:SF2">
    <property type="entry name" value="PROTEIN FECR"/>
    <property type="match status" value="1"/>
</dbReference>
<evidence type="ECO:0000313" key="3">
    <source>
        <dbReference type="EMBL" id="RKF33189.1"/>
    </source>
</evidence>
<dbReference type="PIRSF" id="PIRSF018266">
    <property type="entry name" value="FecR"/>
    <property type="match status" value="1"/>
</dbReference>
<keyword evidence="4" id="KW-1185">Reference proteome</keyword>
<sequence length="341" mass="38686">MKITKTLIDKYLSGKASAEEIAAVENALANNAFYWEDFMPETEWQAYEMDSDFKNQKEIKAHIFKQIGQKNKDRFSWLKYAAIIFFIGIGAWLGLNQIDSPKYNTAYRSAKKVQPTPQEQPSNLYYINSGNTIQQIAVPDGSTIDLYPNSEVKFSSDFTTISAREIQLKGKAKFTVAKDKTKPFRVHTADLTTTALGTVFSVEEGGSAITKIKLYEGRIEVKSNQHPENKQTLNLQFQPNEEISIDRKLQQIIAETRVNTSQSSKRGSYLKTSGQLIFKNLPLQDVLHIISHNYGLKLSFEPKDIQDKYYSGTYKNTASAYVNMLADIQALHKITIHVQTE</sequence>
<evidence type="ECO:0000259" key="1">
    <source>
        <dbReference type="Pfam" id="PF04773"/>
    </source>
</evidence>
<dbReference type="InterPro" id="IPR006860">
    <property type="entry name" value="FecR"/>
</dbReference>
<dbReference type="InterPro" id="IPR032508">
    <property type="entry name" value="FecR_C"/>
</dbReference>
<reference evidence="3 4" key="1">
    <citation type="submission" date="2016-07" db="EMBL/GenBank/DDBJ databases">
        <title>Genome analysis of Sphingobacterium siyangense T12B17.</title>
        <authorList>
            <person name="Xu D."/>
            <person name="Su Y."/>
            <person name="Zheng S."/>
        </authorList>
    </citation>
    <scope>NUCLEOTIDE SEQUENCE [LARGE SCALE GENOMIC DNA]</scope>
    <source>
        <strain evidence="3 4">T12B17</strain>
    </source>
</reference>